<accession>A0A366I2B3</accession>
<name>A0A366I2B3_9GAMM</name>
<keyword evidence="1" id="KW-0812">Transmembrane</keyword>
<organism evidence="2 3">
    <name type="scientific">Brenneria salicis ATCC 15712 = DSM 30166</name>
    <dbReference type="NCBI Taxonomy" id="714314"/>
    <lineage>
        <taxon>Bacteria</taxon>
        <taxon>Pseudomonadati</taxon>
        <taxon>Pseudomonadota</taxon>
        <taxon>Gammaproteobacteria</taxon>
        <taxon>Enterobacterales</taxon>
        <taxon>Pectobacteriaceae</taxon>
        <taxon>Brenneria</taxon>
    </lineage>
</organism>
<evidence type="ECO:0000313" key="2">
    <source>
        <dbReference type="EMBL" id="RBP60155.1"/>
    </source>
</evidence>
<protein>
    <submittedName>
        <fullName evidence="2">Uncharacterized protein</fullName>
    </submittedName>
</protein>
<dbReference type="AlphaFoldDB" id="A0A366I2B3"/>
<keyword evidence="3" id="KW-1185">Reference proteome</keyword>
<dbReference type="EMBL" id="QNRY01000033">
    <property type="protein sequence ID" value="RBP60155.1"/>
    <property type="molecule type" value="Genomic_DNA"/>
</dbReference>
<keyword evidence="1" id="KW-1133">Transmembrane helix</keyword>
<evidence type="ECO:0000256" key="1">
    <source>
        <dbReference type="SAM" id="Phobius"/>
    </source>
</evidence>
<reference evidence="2 3" key="1">
    <citation type="submission" date="2018-06" db="EMBL/GenBank/DDBJ databases">
        <title>Genomic Encyclopedia of Type Strains, Phase IV (KMG-IV): sequencing the most valuable type-strain genomes for metagenomic binning, comparative biology and taxonomic classification.</title>
        <authorList>
            <person name="Goeker M."/>
        </authorList>
    </citation>
    <scope>NUCLEOTIDE SEQUENCE [LARGE SCALE GENOMIC DNA]</scope>
    <source>
        <strain evidence="2 3">DSM 30166</strain>
    </source>
</reference>
<feature type="transmembrane region" description="Helical" evidence="1">
    <location>
        <begin position="6"/>
        <end position="29"/>
    </location>
</feature>
<dbReference type="Proteomes" id="UP000253046">
    <property type="component" value="Unassembled WGS sequence"/>
</dbReference>
<comment type="caution">
    <text evidence="2">The sequence shown here is derived from an EMBL/GenBank/DDBJ whole genome shotgun (WGS) entry which is preliminary data.</text>
</comment>
<sequence>MTLNKAYFQFTMAGALNVSSVSLALVFFLRLRGYSLV</sequence>
<proteinExistence type="predicted"/>
<keyword evidence="1" id="KW-0472">Membrane</keyword>
<gene>
    <name evidence="2" type="ORF">DES54_13322</name>
</gene>
<evidence type="ECO:0000313" key="3">
    <source>
        <dbReference type="Proteomes" id="UP000253046"/>
    </source>
</evidence>